<dbReference type="InterPro" id="IPR007219">
    <property type="entry name" value="XnlR_reg_dom"/>
</dbReference>
<evidence type="ECO:0000313" key="10">
    <source>
        <dbReference type="Proteomes" id="UP001175000"/>
    </source>
</evidence>
<keyword evidence="6" id="KW-0539">Nucleus</keyword>
<dbReference type="PANTHER" id="PTHR47540">
    <property type="entry name" value="THIAMINE REPRESSIBLE GENES REGULATORY PROTEIN THI5"/>
    <property type="match status" value="1"/>
</dbReference>
<keyword evidence="5" id="KW-0804">Transcription</keyword>
<keyword evidence="4" id="KW-0238">DNA-binding</keyword>
<dbReference type="GO" id="GO:0045944">
    <property type="term" value="P:positive regulation of transcription by RNA polymerase II"/>
    <property type="evidence" value="ECO:0007669"/>
    <property type="project" value="TreeGrafter"/>
</dbReference>
<dbReference type="Gene3D" id="4.10.240.10">
    <property type="entry name" value="Zn(2)-C6 fungal-type DNA-binding domain"/>
    <property type="match status" value="1"/>
</dbReference>
<dbReference type="EMBL" id="JAULSU010000006">
    <property type="protein sequence ID" value="KAK0613296.1"/>
    <property type="molecule type" value="Genomic_DNA"/>
</dbReference>
<feature type="region of interest" description="Disordered" evidence="7">
    <location>
        <begin position="62"/>
        <end position="94"/>
    </location>
</feature>
<keyword evidence="2" id="KW-0479">Metal-binding</keyword>
<evidence type="ECO:0000256" key="5">
    <source>
        <dbReference type="ARBA" id="ARBA00023163"/>
    </source>
</evidence>
<dbReference type="GO" id="GO:0005634">
    <property type="term" value="C:nucleus"/>
    <property type="evidence" value="ECO:0007669"/>
    <property type="project" value="UniProtKB-SubCell"/>
</dbReference>
<dbReference type="PANTHER" id="PTHR47540:SF2">
    <property type="entry name" value="ZN(II)2CYS6 TRANSCRIPTION FACTOR (EUROFUNG)"/>
    <property type="match status" value="1"/>
</dbReference>
<dbReference type="GO" id="GO:0008270">
    <property type="term" value="F:zinc ion binding"/>
    <property type="evidence" value="ECO:0007669"/>
    <property type="project" value="InterPro"/>
</dbReference>
<keyword evidence="3" id="KW-0805">Transcription regulation</keyword>
<evidence type="ECO:0000313" key="9">
    <source>
        <dbReference type="EMBL" id="KAK0613296.1"/>
    </source>
</evidence>
<organism evidence="9 10">
    <name type="scientific">Immersiella caudata</name>
    <dbReference type="NCBI Taxonomy" id="314043"/>
    <lineage>
        <taxon>Eukaryota</taxon>
        <taxon>Fungi</taxon>
        <taxon>Dikarya</taxon>
        <taxon>Ascomycota</taxon>
        <taxon>Pezizomycotina</taxon>
        <taxon>Sordariomycetes</taxon>
        <taxon>Sordariomycetidae</taxon>
        <taxon>Sordariales</taxon>
        <taxon>Lasiosphaeriaceae</taxon>
        <taxon>Immersiella</taxon>
    </lineage>
</organism>
<dbReference type="SMART" id="SM00066">
    <property type="entry name" value="GAL4"/>
    <property type="match status" value="2"/>
</dbReference>
<dbReference type="CDD" id="cd12148">
    <property type="entry name" value="fungal_TF_MHR"/>
    <property type="match status" value="1"/>
</dbReference>
<dbReference type="SUPFAM" id="SSF57701">
    <property type="entry name" value="Zn2/Cys6 DNA-binding domain"/>
    <property type="match status" value="1"/>
</dbReference>
<dbReference type="AlphaFoldDB" id="A0AA40BTP9"/>
<comment type="caution">
    <text evidence="9">The sequence shown here is derived from an EMBL/GenBank/DDBJ whole genome shotgun (WGS) entry which is preliminary data.</text>
</comment>
<dbReference type="InterPro" id="IPR036864">
    <property type="entry name" value="Zn2-C6_fun-type_DNA-bd_sf"/>
</dbReference>
<dbReference type="PROSITE" id="PS00463">
    <property type="entry name" value="ZN2_CY6_FUNGAL_1"/>
    <property type="match status" value="1"/>
</dbReference>
<evidence type="ECO:0000256" key="7">
    <source>
        <dbReference type="SAM" id="MobiDB-lite"/>
    </source>
</evidence>
<dbReference type="GO" id="GO:0000981">
    <property type="term" value="F:DNA-binding transcription factor activity, RNA polymerase II-specific"/>
    <property type="evidence" value="ECO:0007669"/>
    <property type="project" value="InterPro"/>
</dbReference>
<comment type="subcellular location">
    <subcellularLocation>
        <location evidence="1">Nucleus</location>
    </subcellularLocation>
</comment>
<dbReference type="PROSITE" id="PS50048">
    <property type="entry name" value="ZN2_CY6_FUNGAL_2"/>
    <property type="match status" value="1"/>
</dbReference>
<evidence type="ECO:0000259" key="8">
    <source>
        <dbReference type="PROSITE" id="PS50048"/>
    </source>
</evidence>
<dbReference type="InterPro" id="IPR051711">
    <property type="entry name" value="Stress_Response_Reg"/>
</dbReference>
<name>A0AA40BTP9_9PEZI</name>
<accession>A0AA40BTP9</accession>
<evidence type="ECO:0000256" key="3">
    <source>
        <dbReference type="ARBA" id="ARBA00023015"/>
    </source>
</evidence>
<gene>
    <name evidence="9" type="ORF">B0T14DRAFT_539219</name>
</gene>
<keyword evidence="10" id="KW-1185">Reference proteome</keyword>
<evidence type="ECO:0000256" key="6">
    <source>
        <dbReference type="ARBA" id="ARBA00023242"/>
    </source>
</evidence>
<reference evidence="9" key="1">
    <citation type="submission" date="2023-06" db="EMBL/GenBank/DDBJ databases">
        <title>Genome-scale phylogeny and comparative genomics of the fungal order Sordariales.</title>
        <authorList>
            <consortium name="Lawrence Berkeley National Laboratory"/>
            <person name="Hensen N."/>
            <person name="Bonometti L."/>
            <person name="Westerberg I."/>
            <person name="Brannstrom I.O."/>
            <person name="Guillou S."/>
            <person name="Cros-Aarteil S."/>
            <person name="Calhoun S."/>
            <person name="Haridas S."/>
            <person name="Kuo A."/>
            <person name="Mondo S."/>
            <person name="Pangilinan J."/>
            <person name="Riley R."/>
            <person name="Labutti K."/>
            <person name="Andreopoulos B."/>
            <person name="Lipzen A."/>
            <person name="Chen C."/>
            <person name="Yanf M."/>
            <person name="Daum C."/>
            <person name="Ng V."/>
            <person name="Clum A."/>
            <person name="Steindorff A."/>
            <person name="Ohm R."/>
            <person name="Martin F."/>
            <person name="Silar P."/>
            <person name="Natvig D."/>
            <person name="Lalanne C."/>
            <person name="Gautier V."/>
            <person name="Ament-Velasquez S.L."/>
            <person name="Kruys A."/>
            <person name="Hutchinson M.I."/>
            <person name="Powell A.J."/>
            <person name="Barry K."/>
            <person name="Miller A.N."/>
            <person name="Grigoriev I.V."/>
            <person name="Debuchy R."/>
            <person name="Gladieux P."/>
            <person name="Thoren M.H."/>
            <person name="Johannesson H."/>
        </authorList>
    </citation>
    <scope>NUCLEOTIDE SEQUENCE</scope>
    <source>
        <strain evidence="9">CBS 606.72</strain>
    </source>
</reference>
<evidence type="ECO:0000256" key="2">
    <source>
        <dbReference type="ARBA" id="ARBA00022723"/>
    </source>
</evidence>
<dbReference type="Pfam" id="PF04082">
    <property type="entry name" value="Fungal_trans"/>
    <property type="match status" value="1"/>
</dbReference>
<dbReference type="CDD" id="cd00067">
    <property type="entry name" value="GAL4"/>
    <property type="match status" value="2"/>
</dbReference>
<feature type="region of interest" description="Disordered" evidence="7">
    <location>
        <begin position="1"/>
        <end position="28"/>
    </location>
</feature>
<evidence type="ECO:0000256" key="1">
    <source>
        <dbReference type="ARBA" id="ARBA00004123"/>
    </source>
</evidence>
<evidence type="ECO:0000256" key="4">
    <source>
        <dbReference type="ARBA" id="ARBA00023125"/>
    </source>
</evidence>
<dbReference type="InterPro" id="IPR001138">
    <property type="entry name" value="Zn2Cys6_DnaBD"/>
</dbReference>
<feature type="domain" description="Zn(2)-C6 fungal-type" evidence="8">
    <location>
        <begin position="31"/>
        <end position="60"/>
    </location>
</feature>
<dbReference type="GO" id="GO:0006351">
    <property type="term" value="P:DNA-templated transcription"/>
    <property type="evidence" value="ECO:0007669"/>
    <property type="project" value="InterPro"/>
</dbReference>
<dbReference type="SMART" id="SM00906">
    <property type="entry name" value="Fungal_trans"/>
    <property type="match status" value="1"/>
</dbReference>
<sequence length="723" mass="82608">MSSASGRSAEKRSAEEAVETAPAAKRRITRSCDQCKDTQSRCSGFLPCQICTMKGRQCSYNPYTRRGGRLRTPPPPPTGVEDPEKVRHTAKGPEEREKIKRFRSWDSLACDACRVLKIERCSGKIPREHCFEKRIDCTYRLQPDLYGVGAPRNEPLPDPSQFQPREPGPLDLELDKLQPARRYAQEETPPLAFLQRAWRTMADPSSPASMRPSDQPAVFQILHRPSVKQWAATGIGRIKPAIVLMALALGSFFRDRAHREKKANKPDEWIWSLSFGDNLFTTSIVYTDVGDGYPTLESAQVRLLQDTYLLCTSRFLQAWNTFGNTLQTVTALGYHRRIGRNRGLDLHVSIKPDYARLQCERRLFWPVYILDRQISSMLGKPCQFSDDTIDQNLPDPVNDEDCDENGPIRAHPIDCYITALVHYAKLNKIFERVYSEVYTLRDVPEDERLECAARLCEDVEAWQKNLPPLMQQRETALLSIFRRQSTILKLAYYHAQMLVYRPFLTAPYPHWGDKKRRADHAVKEVLEIARHTSVLFFDLARNLQPRMFGTIWYAHQVGYLAAGIIYFVPHFRERQRLFGGPQYRGYEGTDEKRKEIADRMTDILATVTNPYSPGPRFAAVLKELKAEVERQLNPNNPPYVPNRQESPAMSPSEQLLADALRADWEADLSGHSTWNPQNPTQGAASGGAKRLWDTFKVTDWNDFDSAAFGPINECIPFFGGLQH</sequence>
<dbReference type="Proteomes" id="UP001175000">
    <property type="component" value="Unassembled WGS sequence"/>
</dbReference>
<proteinExistence type="predicted"/>
<protein>
    <submittedName>
        <fullName evidence="9">Fungal-specific transcription factor domain-containing protein</fullName>
    </submittedName>
</protein>
<dbReference type="GO" id="GO:0043565">
    <property type="term" value="F:sequence-specific DNA binding"/>
    <property type="evidence" value="ECO:0007669"/>
    <property type="project" value="TreeGrafter"/>
</dbReference>
<feature type="compositionally biased region" description="Basic and acidic residues" evidence="7">
    <location>
        <begin position="82"/>
        <end position="94"/>
    </location>
</feature>